<feature type="transmembrane region" description="Helical" evidence="1">
    <location>
        <begin position="36"/>
        <end position="67"/>
    </location>
</feature>
<dbReference type="Gene3D" id="3.30.565.10">
    <property type="entry name" value="Histidine kinase-like ATPase, C-terminal domain"/>
    <property type="match status" value="1"/>
</dbReference>
<dbReference type="PANTHER" id="PTHR40448:SF1">
    <property type="entry name" value="TWO-COMPONENT SENSOR HISTIDINE KINASE"/>
    <property type="match status" value="1"/>
</dbReference>
<keyword evidence="1" id="KW-0472">Membrane</keyword>
<keyword evidence="3" id="KW-0808">Transferase</keyword>
<reference evidence="3 4" key="1">
    <citation type="journal article" date="2018" name="Pathog. Dis.">
        <title>Whole-genome sequencing based characterization of antimicrobial resistance in Enterococcus.</title>
        <authorList>
            <person name="Tyson G."/>
        </authorList>
    </citation>
    <scope>NUCLEOTIDE SEQUENCE [LARGE SCALE GENOMIC DNA]</scope>
    <source>
        <strain evidence="3 4">CVM N55263</strain>
    </source>
</reference>
<proteinExistence type="predicted"/>
<dbReference type="PANTHER" id="PTHR40448">
    <property type="entry name" value="TWO-COMPONENT SENSOR HISTIDINE KINASE"/>
    <property type="match status" value="1"/>
</dbReference>
<evidence type="ECO:0000259" key="2">
    <source>
        <dbReference type="Pfam" id="PF14501"/>
    </source>
</evidence>
<dbReference type="CDD" id="cd16935">
    <property type="entry name" value="HATPase_AgrC-ComD-like"/>
    <property type="match status" value="1"/>
</dbReference>
<feature type="transmembrane region" description="Helical" evidence="1">
    <location>
        <begin position="74"/>
        <end position="93"/>
    </location>
</feature>
<keyword evidence="1" id="KW-1133">Transmembrane helix</keyword>
<dbReference type="InterPro" id="IPR036890">
    <property type="entry name" value="HATPase_C_sf"/>
</dbReference>
<evidence type="ECO:0000256" key="1">
    <source>
        <dbReference type="SAM" id="Phobius"/>
    </source>
</evidence>
<dbReference type="Proteomes" id="UP000237934">
    <property type="component" value="Unassembled WGS sequence"/>
</dbReference>
<evidence type="ECO:0000313" key="3">
    <source>
        <dbReference type="EMBL" id="PQF20508.1"/>
    </source>
</evidence>
<feature type="transmembrane region" description="Helical" evidence="1">
    <location>
        <begin position="178"/>
        <end position="196"/>
    </location>
</feature>
<feature type="transmembrane region" description="Helical" evidence="1">
    <location>
        <begin position="7"/>
        <end position="24"/>
    </location>
</feature>
<evidence type="ECO:0000313" key="4">
    <source>
        <dbReference type="Proteomes" id="UP000237934"/>
    </source>
</evidence>
<gene>
    <name evidence="3" type="ORF">CUS89_14870</name>
</gene>
<dbReference type="GO" id="GO:0042802">
    <property type="term" value="F:identical protein binding"/>
    <property type="evidence" value="ECO:0007669"/>
    <property type="project" value="TreeGrafter"/>
</dbReference>
<name>A0A2S7RNG1_ENTMU</name>
<keyword evidence="1" id="KW-0812">Transmembrane</keyword>
<protein>
    <submittedName>
        <fullName evidence="3">Histidine kinase</fullName>
    </submittedName>
</protein>
<comment type="caution">
    <text evidence="3">The sequence shown here is derived from an EMBL/GenBank/DDBJ whole genome shotgun (WGS) entry which is preliminary data.</text>
</comment>
<keyword evidence="3" id="KW-0418">Kinase</keyword>
<dbReference type="EMBL" id="PUAP01000052">
    <property type="protein sequence ID" value="PQF20508.1"/>
    <property type="molecule type" value="Genomic_DNA"/>
</dbReference>
<organism evidence="3 4">
    <name type="scientific">Enterococcus mundtii</name>
    <dbReference type="NCBI Taxonomy" id="53346"/>
    <lineage>
        <taxon>Bacteria</taxon>
        <taxon>Bacillati</taxon>
        <taxon>Bacillota</taxon>
        <taxon>Bacilli</taxon>
        <taxon>Lactobacillales</taxon>
        <taxon>Enterococcaceae</taxon>
        <taxon>Enterococcus</taxon>
    </lineage>
</organism>
<dbReference type="GO" id="GO:0016301">
    <property type="term" value="F:kinase activity"/>
    <property type="evidence" value="ECO:0007669"/>
    <property type="project" value="UniProtKB-KW"/>
</dbReference>
<feature type="transmembrane region" description="Helical" evidence="1">
    <location>
        <begin position="113"/>
        <end position="134"/>
    </location>
</feature>
<feature type="domain" description="Sensor histidine kinase NatK-like C-terminal" evidence="2">
    <location>
        <begin position="322"/>
        <end position="424"/>
    </location>
</feature>
<dbReference type="SUPFAM" id="SSF55874">
    <property type="entry name" value="ATPase domain of HSP90 chaperone/DNA topoisomerase II/histidine kinase"/>
    <property type="match status" value="1"/>
</dbReference>
<feature type="transmembrane region" description="Helical" evidence="1">
    <location>
        <begin position="146"/>
        <end position="166"/>
    </location>
</feature>
<dbReference type="InterPro" id="IPR032834">
    <property type="entry name" value="NatK-like_C"/>
</dbReference>
<dbReference type="AlphaFoldDB" id="A0A2S7RNG1"/>
<dbReference type="Pfam" id="PF14501">
    <property type="entry name" value="HATPase_c_5"/>
    <property type="match status" value="1"/>
</dbReference>
<accession>A0A2S7RNG1</accession>
<dbReference type="RefSeq" id="WP_104872683.1">
    <property type="nucleotide sequence ID" value="NZ_PUAP01000052.1"/>
</dbReference>
<sequence>MFLWSIALQYLIYTCSILIINSQIKNKYLFSTFSLLAAALLGILYPILGIFSALVAIAMLILLFFFFSSSRQHMIYALPLGLLTSILGDHLTSVADFFVLESAVIEPGDALQYFHLTVSAILSLLFAYGFRKFLDNWSASIDRRMIGTIGSLVLLTYYIIIFYTRFSGETPKVLALNTSFFILYLCVGLIILIYYWKISNKKMADQLLEQRIQLQQDYIRDLEKNYQELREFKHDYQNLLFSLNSYISEGDLDGLQKYYNQTILPTREMMNLFPANLSLLDKMKVPEIRSLFSLKLMMAQEKGISVQLTVPDEIVIGKKYTINLVRMLGIILDNAIEGASVTKKKKIEVLIIKKKQSLMIRVINTTTNTFPLSKLKQKGFSTKTNPKNEGLGLFILDELTKTNPYLFLETSIENQRFSQTIHIQLKE</sequence>